<dbReference type="PANTHER" id="PTHR46268">
    <property type="entry name" value="STRESS RESPONSE PROTEIN NHAX"/>
    <property type="match status" value="1"/>
</dbReference>
<dbReference type="CDD" id="cd00293">
    <property type="entry name" value="USP-like"/>
    <property type="match status" value="1"/>
</dbReference>
<accession>A0ABR8T2P2</accession>
<dbReference type="PANTHER" id="PTHR46268:SF6">
    <property type="entry name" value="UNIVERSAL STRESS PROTEIN UP12"/>
    <property type="match status" value="1"/>
</dbReference>
<dbReference type="Pfam" id="PF00582">
    <property type="entry name" value="Usp"/>
    <property type="match status" value="1"/>
</dbReference>
<dbReference type="RefSeq" id="WP_191802733.1">
    <property type="nucleotide sequence ID" value="NZ_JACSQL010000010.1"/>
</dbReference>
<evidence type="ECO:0000313" key="3">
    <source>
        <dbReference type="EMBL" id="MBD7970040.1"/>
    </source>
</evidence>
<evidence type="ECO:0000259" key="2">
    <source>
        <dbReference type="Pfam" id="PF00582"/>
    </source>
</evidence>
<proteinExistence type="inferred from homology"/>
<dbReference type="InterPro" id="IPR014729">
    <property type="entry name" value="Rossmann-like_a/b/a_fold"/>
</dbReference>
<evidence type="ECO:0000256" key="1">
    <source>
        <dbReference type="ARBA" id="ARBA00008791"/>
    </source>
</evidence>
<dbReference type="Proteomes" id="UP000608071">
    <property type="component" value="Unassembled WGS sequence"/>
</dbReference>
<feature type="domain" description="UspA" evidence="2">
    <location>
        <begin position="3"/>
        <end position="144"/>
    </location>
</feature>
<sequence length="144" mass="15648">MSFSKILLAYDGSPVSNKALEKAVELAEMSENSVLDVVHVYDFPRVFIGEGLAPIPPSVNNEVYQLAEQTVEEAKQRLAAAGSNARVELIQGSPVDVIIEYIKQNDIDLIVIGSRGLSGIREFMLGSVSHRVAQEVSIPVLIVK</sequence>
<reference evidence="3 4" key="1">
    <citation type="submission" date="2020-08" db="EMBL/GenBank/DDBJ databases">
        <title>A Genomic Blueprint of the Chicken Gut Microbiome.</title>
        <authorList>
            <person name="Gilroy R."/>
            <person name="Ravi A."/>
            <person name="Getino M."/>
            <person name="Pursley I."/>
            <person name="Horton D.L."/>
            <person name="Alikhan N.-F."/>
            <person name="Baker D."/>
            <person name="Gharbi K."/>
            <person name="Hall N."/>
            <person name="Watson M."/>
            <person name="Adriaenssens E.M."/>
            <person name="Foster-Nyarko E."/>
            <person name="Jarju S."/>
            <person name="Secka A."/>
            <person name="Antonio M."/>
            <person name="Oren A."/>
            <person name="Chaudhuri R."/>
            <person name="La Ragione R.M."/>
            <person name="Hildebrand F."/>
            <person name="Pallen M.J."/>
        </authorList>
    </citation>
    <scope>NUCLEOTIDE SEQUENCE [LARGE SCALE GENOMIC DNA]</scope>
    <source>
        <strain evidence="3 4">Sa2BVA9</strain>
    </source>
</reference>
<dbReference type="SUPFAM" id="SSF52402">
    <property type="entry name" value="Adenine nucleotide alpha hydrolases-like"/>
    <property type="match status" value="1"/>
</dbReference>
<comment type="caution">
    <text evidence="3">The sequence shown here is derived from an EMBL/GenBank/DDBJ whole genome shotgun (WGS) entry which is preliminary data.</text>
</comment>
<dbReference type="PRINTS" id="PR01438">
    <property type="entry name" value="UNVRSLSTRESS"/>
</dbReference>
<dbReference type="Gene3D" id="3.40.50.620">
    <property type="entry name" value="HUPs"/>
    <property type="match status" value="1"/>
</dbReference>
<dbReference type="InterPro" id="IPR006016">
    <property type="entry name" value="UspA"/>
</dbReference>
<comment type="similarity">
    <text evidence="1">Belongs to the universal stress protein A family.</text>
</comment>
<protein>
    <submittedName>
        <fullName evidence="3">Universal stress protein</fullName>
    </submittedName>
</protein>
<keyword evidence="4" id="KW-1185">Reference proteome</keyword>
<name>A0ABR8T2P2_9BACL</name>
<dbReference type="EMBL" id="JACSQL010000010">
    <property type="protein sequence ID" value="MBD7970040.1"/>
    <property type="molecule type" value="Genomic_DNA"/>
</dbReference>
<dbReference type="InterPro" id="IPR006015">
    <property type="entry name" value="Universal_stress_UspA"/>
</dbReference>
<gene>
    <name evidence="3" type="ORF">H9647_18425</name>
</gene>
<organism evidence="3 4">
    <name type="scientific">Paenibacillus gallinarum</name>
    <dbReference type="NCBI Taxonomy" id="2762232"/>
    <lineage>
        <taxon>Bacteria</taxon>
        <taxon>Bacillati</taxon>
        <taxon>Bacillota</taxon>
        <taxon>Bacilli</taxon>
        <taxon>Bacillales</taxon>
        <taxon>Paenibacillaceae</taxon>
        <taxon>Paenibacillus</taxon>
    </lineage>
</organism>
<evidence type="ECO:0000313" key="4">
    <source>
        <dbReference type="Proteomes" id="UP000608071"/>
    </source>
</evidence>